<reference evidence="1" key="1">
    <citation type="journal article" date="2013" name="Genetics">
        <title>The draft genome and transcriptome of Panagrellus redivivus are shaped by the harsh demands of a free-living lifestyle.</title>
        <authorList>
            <person name="Srinivasan J."/>
            <person name="Dillman A.R."/>
            <person name="Macchietto M.G."/>
            <person name="Heikkinen L."/>
            <person name="Lakso M."/>
            <person name="Fracchia K.M."/>
            <person name="Antoshechkin I."/>
            <person name="Mortazavi A."/>
            <person name="Wong G."/>
            <person name="Sternberg P.W."/>
        </authorList>
    </citation>
    <scope>NUCLEOTIDE SEQUENCE [LARGE SCALE GENOMIC DNA]</scope>
    <source>
        <strain evidence="1">MT8872</strain>
    </source>
</reference>
<evidence type="ECO:0000313" key="2">
    <source>
        <dbReference type="WBParaSite" id="Pan_g21344.t1"/>
    </source>
</evidence>
<protein>
    <submittedName>
        <fullName evidence="2">F-box domain-containing protein</fullName>
    </submittedName>
</protein>
<accession>A0A7E4VIU6</accession>
<name>A0A7E4VIU6_PANRE</name>
<dbReference type="AlphaFoldDB" id="A0A7E4VIU6"/>
<proteinExistence type="predicted"/>
<reference evidence="2" key="2">
    <citation type="submission" date="2020-10" db="UniProtKB">
        <authorList>
            <consortium name="WormBaseParasite"/>
        </authorList>
    </citation>
    <scope>IDENTIFICATION</scope>
</reference>
<dbReference type="WBParaSite" id="Pan_g21344.t1">
    <property type="protein sequence ID" value="Pan_g21344.t1"/>
    <property type="gene ID" value="Pan_g21344"/>
</dbReference>
<dbReference type="Proteomes" id="UP000492821">
    <property type="component" value="Unassembled WGS sequence"/>
</dbReference>
<sequence>MPFIKYGNHILPLPNLPYAFKRRLIQLSPLSDATKISIAWSDLGTLRNLRRECFHKIFITDNETACRLAENKLSNFKHFFDFHCMRHFSDGPFTINTTWESVLHVDEIVSKNKPFVVDDILVLYLTSVESYDRMVPLMVGSYTRLVLYGQFTWAQIKHLIHDKVEKVRIMGNVQVTLREHDDVVKLMLRFGRGSQYK</sequence>
<organism evidence="1 2">
    <name type="scientific">Panagrellus redivivus</name>
    <name type="common">Microworm</name>
    <dbReference type="NCBI Taxonomy" id="6233"/>
    <lineage>
        <taxon>Eukaryota</taxon>
        <taxon>Metazoa</taxon>
        <taxon>Ecdysozoa</taxon>
        <taxon>Nematoda</taxon>
        <taxon>Chromadorea</taxon>
        <taxon>Rhabditida</taxon>
        <taxon>Tylenchina</taxon>
        <taxon>Panagrolaimomorpha</taxon>
        <taxon>Panagrolaimoidea</taxon>
        <taxon>Panagrolaimidae</taxon>
        <taxon>Panagrellus</taxon>
    </lineage>
</organism>
<keyword evidence="1" id="KW-1185">Reference proteome</keyword>
<evidence type="ECO:0000313" key="1">
    <source>
        <dbReference type="Proteomes" id="UP000492821"/>
    </source>
</evidence>